<dbReference type="EMBL" id="CP102847">
    <property type="protein sequence ID" value="UVF22761.1"/>
    <property type="molecule type" value="Genomic_DNA"/>
</dbReference>
<accession>A0ABY5S2M3</accession>
<geneLocation type="plasmid" evidence="1 2">
    <name>pR24_2</name>
</geneLocation>
<gene>
    <name evidence="1" type="ORF">HPT29_027460</name>
</gene>
<evidence type="ECO:0000313" key="2">
    <source>
        <dbReference type="Proteomes" id="UP001017257"/>
    </source>
</evidence>
<sequence length="185" mass="19692">MSTYELAVSRSNLAQGLKTVTAGLRKREAQRVHFAFDGEILTLTGPGAQTDVEASGTWPGGVLADAEMLKQLATRLPNEDPLRLGVQDRRLFVGGFSIGAELLEIAPPPLLLPMGDSNPAILKAVERYGEPRVLGTVSRASLENAKADLDMRIAQAAQSLAHYGVTRADVAAMVTRAIARSNKAS</sequence>
<keyword evidence="1" id="KW-0614">Plasmid</keyword>
<proteinExistence type="predicted"/>
<name>A0ABY5S2M3_9HYPH</name>
<dbReference type="Proteomes" id="UP001017257">
    <property type="component" value="Plasmid pR24_2"/>
</dbReference>
<keyword evidence="2" id="KW-1185">Reference proteome</keyword>
<reference evidence="1" key="1">
    <citation type="submission" date="2022-08" db="EMBL/GenBank/DDBJ databases">
        <title>Microvirga terrae sp. nov., isolated from soil.</title>
        <authorList>
            <person name="Kim K.H."/>
            <person name="Seo Y.L."/>
            <person name="Kim J.M."/>
            <person name="Lee J.K."/>
            <person name="Han D.M."/>
            <person name="Jeon C.O."/>
        </authorList>
    </citation>
    <scope>NUCLEOTIDE SEQUENCE</scope>
    <source>
        <strain evidence="1">R24</strain>
        <plasmid evidence="1">pR24_2</plasmid>
    </source>
</reference>
<organism evidence="1 2">
    <name type="scientific">Microvirga terrae</name>
    <dbReference type="NCBI Taxonomy" id="2740529"/>
    <lineage>
        <taxon>Bacteria</taxon>
        <taxon>Pseudomonadati</taxon>
        <taxon>Pseudomonadota</taxon>
        <taxon>Alphaproteobacteria</taxon>
        <taxon>Hyphomicrobiales</taxon>
        <taxon>Methylobacteriaceae</taxon>
        <taxon>Microvirga</taxon>
    </lineage>
</organism>
<evidence type="ECO:0000313" key="1">
    <source>
        <dbReference type="EMBL" id="UVF22761.1"/>
    </source>
</evidence>
<protein>
    <submittedName>
        <fullName evidence="1">Uncharacterized protein</fullName>
    </submittedName>
</protein>
<dbReference type="RefSeq" id="WP_173949816.1">
    <property type="nucleotide sequence ID" value="NZ_CP102847.1"/>
</dbReference>